<reference evidence="2 3" key="1">
    <citation type="submission" date="2015-06" db="EMBL/GenBank/DDBJ databases">
        <title>A Comprehensive Approach to Explore the Metabolic and Phylogenetic Diversity of Bacterial Steroid Degradation in the Environment: Testosterone as an Example.</title>
        <authorList>
            <person name="Yang F.-C."/>
            <person name="Chen Y.-L."/>
            <person name="Yu C.-P."/>
            <person name="Tang S.-L."/>
            <person name="Wang P.-H."/>
            <person name="Ismail W."/>
            <person name="Wang C.-H."/>
            <person name="Yang C.-Y."/>
            <person name="Chiang Y.-R."/>
        </authorList>
    </citation>
    <scope>NUCLEOTIDE SEQUENCE [LARGE SCALE GENOMIC DNA]</scope>
    <source>
        <strain evidence="2 3">DSM 18526</strain>
    </source>
</reference>
<evidence type="ECO:0000256" key="1">
    <source>
        <dbReference type="SAM" id="MobiDB-lite"/>
    </source>
</evidence>
<feature type="compositionally biased region" description="Polar residues" evidence="1">
    <location>
        <begin position="201"/>
        <end position="217"/>
    </location>
</feature>
<feature type="compositionally biased region" description="Low complexity" evidence="1">
    <location>
        <begin position="159"/>
        <end position="169"/>
    </location>
</feature>
<gene>
    <name evidence="2" type="ORF">ACG33_04285</name>
</gene>
<evidence type="ECO:0000313" key="3">
    <source>
        <dbReference type="Proteomes" id="UP000070250"/>
    </source>
</evidence>
<dbReference type="Proteomes" id="UP000070250">
    <property type="component" value="Chromosome"/>
</dbReference>
<feature type="compositionally biased region" description="Basic and acidic residues" evidence="1">
    <location>
        <begin position="170"/>
        <end position="179"/>
    </location>
</feature>
<dbReference type="KEGG" id="sdf:ACG33_04285"/>
<proteinExistence type="predicted"/>
<feature type="compositionally biased region" description="Basic and acidic residues" evidence="1">
    <location>
        <begin position="145"/>
        <end position="155"/>
    </location>
</feature>
<dbReference type="AlphaFoldDB" id="A0A127F9Q9"/>
<protein>
    <submittedName>
        <fullName evidence="2">Uncharacterized protein</fullName>
    </submittedName>
</protein>
<feature type="region of interest" description="Disordered" evidence="1">
    <location>
        <begin position="115"/>
        <end position="217"/>
    </location>
</feature>
<feature type="compositionally biased region" description="Polar residues" evidence="1">
    <location>
        <begin position="120"/>
        <end position="130"/>
    </location>
</feature>
<name>A0A127F9Q9_STEDE</name>
<evidence type="ECO:0000313" key="2">
    <source>
        <dbReference type="EMBL" id="AMN46338.1"/>
    </source>
</evidence>
<keyword evidence="3" id="KW-1185">Reference proteome</keyword>
<organism evidence="2 3">
    <name type="scientific">Steroidobacter denitrificans</name>
    <dbReference type="NCBI Taxonomy" id="465721"/>
    <lineage>
        <taxon>Bacteria</taxon>
        <taxon>Pseudomonadati</taxon>
        <taxon>Pseudomonadota</taxon>
        <taxon>Gammaproteobacteria</taxon>
        <taxon>Steroidobacterales</taxon>
        <taxon>Steroidobacteraceae</taxon>
        <taxon>Steroidobacter</taxon>
    </lineage>
</organism>
<accession>A0A127F9Q9</accession>
<dbReference type="EMBL" id="CP011971">
    <property type="protein sequence ID" value="AMN46338.1"/>
    <property type="molecule type" value="Genomic_DNA"/>
</dbReference>
<sequence length="276" mass="30436">MHNGRFFLEPAMTPADRRIKELIDKWLASIDLHLKYVELGDTDYAHVQPWPKHDRPTRWVLEVARQKILELQAHAESRRNMNDAKFAESLELMAFLANLVGIQHIQRFIPLAGAHPGQQEEPSVSASSLTLEAPGIAATRPVRSVGDDTTREMPRLTRAAGMPAAAPVAPEKKREKDPGKNPGGSTGALPPGSPASKVPVKSNSTKTVATKTHATSTPADMRDRIIADAVRLLKWGRPWHELAELIARIAERPPVGEVRKILRANKSDIEAKTALR</sequence>